<dbReference type="GeneID" id="40748605"/>
<organism evidence="2 3">
    <name type="scientific">Aureobasidium pullulans EXF-150</name>
    <dbReference type="NCBI Taxonomy" id="1043002"/>
    <lineage>
        <taxon>Eukaryota</taxon>
        <taxon>Fungi</taxon>
        <taxon>Dikarya</taxon>
        <taxon>Ascomycota</taxon>
        <taxon>Pezizomycotina</taxon>
        <taxon>Dothideomycetes</taxon>
        <taxon>Dothideomycetidae</taxon>
        <taxon>Dothideales</taxon>
        <taxon>Saccotheciaceae</taxon>
        <taxon>Aureobasidium</taxon>
    </lineage>
</organism>
<dbReference type="Proteomes" id="UP000030706">
    <property type="component" value="Unassembled WGS sequence"/>
</dbReference>
<accession>A0A074Y060</accession>
<keyword evidence="1" id="KW-0472">Membrane</keyword>
<keyword evidence="3" id="KW-1185">Reference proteome</keyword>
<gene>
    <name evidence="2" type="ORF">M438DRAFT_349048</name>
</gene>
<keyword evidence="1" id="KW-1133">Transmembrane helix</keyword>
<evidence type="ECO:0000313" key="3">
    <source>
        <dbReference type="Proteomes" id="UP000030706"/>
    </source>
</evidence>
<dbReference type="HOGENOM" id="CLU_3105959_0_0_1"/>
<dbReference type="EMBL" id="KL584999">
    <property type="protein sequence ID" value="KEQ80301.1"/>
    <property type="molecule type" value="Genomic_DNA"/>
</dbReference>
<keyword evidence="1" id="KW-0812">Transmembrane</keyword>
<evidence type="ECO:0000256" key="1">
    <source>
        <dbReference type="SAM" id="Phobius"/>
    </source>
</evidence>
<dbReference type="AlphaFoldDB" id="A0A074Y060"/>
<dbReference type="RefSeq" id="XP_029756488.1">
    <property type="nucleotide sequence ID" value="XM_029906299.1"/>
</dbReference>
<name>A0A074Y060_AURPU</name>
<feature type="transmembrane region" description="Helical" evidence="1">
    <location>
        <begin position="6"/>
        <end position="24"/>
    </location>
</feature>
<reference evidence="2 3" key="1">
    <citation type="journal article" date="2014" name="BMC Genomics">
        <title>Genome sequencing of four Aureobasidium pullulans varieties: biotechnological potential, stress tolerance, and description of new species.</title>
        <authorList>
            <person name="Gostin Ar C."/>
            <person name="Ohm R.A."/>
            <person name="Kogej T."/>
            <person name="Sonjak S."/>
            <person name="Turk M."/>
            <person name="Zajc J."/>
            <person name="Zalar P."/>
            <person name="Grube M."/>
            <person name="Sun H."/>
            <person name="Han J."/>
            <person name="Sharma A."/>
            <person name="Chiniquy J."/>
            <person name="Ngan C.Y."/>
            <person name="Lipzen A."/>
            <person name="Barry K."/>
            <person name="Grigoriev I.V."/>
            <person name="Gunde-Cimerman N."/>
        </authorList>
    </citation>
    <scope>NUCLEOTIDE SEQUENCE [LARGE SCALE GENOMIC DNA]</scope>
    <source>
        <strain evidence="2 3">EXF-150</strain>
    </source>
</reference>
<protein>
    <submittedName>
        <fullName evidence="2">Uncharacterized protein</fullName>
    </submittedName>
</protein>
<proteinExistence type="predicted"/>
<evidence type="ECO:0000313" key="2">
    <source>
        <dbReference type="EMBL" id="KEQ80301.1"/>
    </source>
</evidence>
<dbReference type="PROSITE" id="PS51257">
    <property type="entry name" value="PROKAR_LIPOPROTEIN"/>
    <property type="match status" value="1"/>
</dbReference>
<sequence>MLNRSFSLSLSLISCFSVLLLFFANHSSRRQTRQVTAVVVTPREDTTEVSL</sequence>